<organism evidence="2 3">
    <name type="scientific">Chaetomidium leptoderma</name>
    <dbReference type="NCBI Taxonomy" id="669021"/>
    <lineage>
        <taxon>Eukaryota</taxon>
        <taxon>Fungi</taxon>
        <taxon>Dikarya</taxon>
        <taxon>Ascomycota</taxon>
        <taxon>Pezizomycotina</taxon>
        <taxon>Sordariomycetes</taxon>
        <taxon>Sordariomycetidae</taxon>
        <taxon>Sordariales</taxon>
        <taxon>Chaetomiaceae</taxon>
        <taxon>Chaetomidium</taxon>
    </lineage>
</organism>
<evidence type="ECO:0000256" key="1">
    <source>
        <dbReference type="SAM" id="MobiDB-lite"/>
    </source>
</evidence>
<gene>
    <name evidence="2" type="ORF">C8A00DRAFT_37958</name>
</gene>
<feature type="region of interest" description="Disordered" evidence="1">
    <location>
        <begin position="37"/>
        <end position="78"/>
    </location>
</feature>
<feature type="compositionally biased region" description="Basic residues" evidence="1">
    <location>
        <begin position="297"/>
        <end position="312"/>
    </location>
</feature>
<keyword evidence="3" id="KW-1185">Reference proteome</keyword>
<reference evidence="2" key="1">
    <citation type="journal article" date="2023" name="Mol. Phylogenet. Evol.">
        <title>Genome-scale phylogeny and comparative genomics of the fungal order Sordariales.</title>
        <authorList>
            <person name="Hensen N."/>
            <person name="Bonometti L."/>
            <person name="Westerberg I."/>
            <person name="Brannstrom I.O."/>
            <person name="Guillou S."/>
            <person name="Cros-Aarteil S."/>
            <person name="Calhoun S."/>
            <person name="Haridas S."/>
            <person name="Kuo A."/>
            <person name="Mondo S."/>
            <person name="Pangilinan J."/>
            <person name="Riley R."/>
            <person name="LaButti K."/>
            <person name="Andreopoulos B."/>
            <person name="Lipzen A."/>
            <person name="Chen C."/>
            <person name="Yan M."/>
            <person name="Daum C."/>
            <person name="Ng V."/>
            <person name="Clum A."/>
            <person name="Steindorff A."/>
            <person name="Ohm R.A."/>
            <person name="Martin F."/>
            <person name="Silar P."/>
            <person name="Natvig D.O."/>
            <person name="Lalanne C."/>
            <person name="Gautier V."/>
            <person name="Ament-Velasquez S.L."/>
            <person name="Kruys A."/>
            <person name="Hutchinson M.I."/>
            <person name="Powell A.J."/>
            <person name="Barry K."/>
            <person name="Miller A.N."/>
            <person name="Grigoriev I.V."/>
            <person name="Debuchy R."/>
            <person name="Gladieux P."/>
            <person name="Hiltunen Thoren M."/>
            <person name="Johannesson H."/>
        </authorList>
    </citation>
    <scope>NUCLEOTIDE SEQUENCE</scope>
    <source>
        <strain evidence="2">CBS 538.74</strain>
    </source>
</reference>
<dbReference type="Proteomes" id="UP001302745">
    <property type="component" value="Unassembled WGS sequence"/>
</dbReference>
<sequence>MAHPAKDSEGRRICYVPRYCGVDYYPSRAREVRRLQSHKYHPNHPGYWPRDGDQEDSSTADYADSSTISSGAIHHSTPTPTMLVIPEAVSPVPMTDTATTGEYTTTGGVALTPEISTTPAYTTSTVVSYAAPSGALHHRGLHHLHLHNIRPRTRTRARQLSEVPEDPLAAIDPAAGTTDASTRQTQVRHVRFGSHSSDDPLDMDELQQMSALADAFAQDTVRFEHAGRKFKTRPDQWLQLLTAEGAVYLQFTDPSSGQPYWTWAFGLTLESQLAGYQGLGHQASRGQGSGEKGDKKGKGKATKGGRGNPRKK</sequence>
<evidence type="ECO:0000313" key="3">
    <source>
        <dbReference type="Proteomes" id="UP001302745"/>
    </source>
</evidence>
<dbReference type="EMBL" id="MU857159">
    <property type="protein sequence ID" value="KAK4149440.1"/>
    <property type="molecule type" value="Genomic_DNA"/>
</dbReference>
<name>A0AAN6VDQ6_9PEZI</name>
<feature type="compositionally biased region" description="Low complexity" evidence="1">
    <location>
        <begin position="59"/>
        <end position="70"/>
    </location>
</feature>
<proteinExistence type="predicted"/>
<feature type="region of interest" description="Disordered" evidence="1">
    <location>
        <begin position="278"/>
        <end position="312"/>
    </location>
</feature>
<reference evidence="2" key="2">
    <citation type="submission" date="2023-05" db="EMBL/GenBank/DDBJ databases">
        <authorList>
            <consortium name="Lawrence Berkeley National Laboratory"/>
            <person name="Steindorff A."/>
            <person name="Hensen N."/>
            <person name="Bonometti L."/>
            <person name="Westerberg I."/>
            <person name="Brannstrom I.O."/>
            <person name="Guillou S."/>
            <person name="Cros-Aarteil S."/>
            <person name="Calhoun S."/>
            <person name="Haridas S."/>
            <person name="Kuo A."/>
            <person name="Mondo S."/>
            <person name="Pangilinan J."/>
            <person name="Riley R."/>
            <person name="Labutti K."/>
            <person name="Andreopoulos B."/>
            <person name="Lipzen A."/>
            <person name="Chen C."/>
            <person name="Yanf M."/>
            <person name="Daum C."/>
            <person name="Ng V."/>
            <person name="Clum A."/>
            <person name="Ohm R."/>
            <person name="Martin F."/>
            <person name="Silar P."/>
            <person name="Natvig D."/>
            <person name="Lalanne C."/>
            <person name="Gautier V."/>
            <person name="Ament-Velasquez S.L."/>
            <person name="Kruys A."/>
            <person name="Hutchinson M.I."/>
            <person name="Powell A.J."/>
            <person name="Barry K."/>
            <person name="Miller A.N."/>
            <person name="Grigoriev I.V."/>
            <person name="Debuchy R."/>
            <person name="Gladieux P."/>
            <person name="Thoren M.H."/>
            <person name="Johannesson H."/>
        </authorList>
    </citation>
    <scope>NUCLEOTIDE SEQUENCE</scope>
    <source>
        <strain evidence="2">CBS 538.74</strain>
    </source>
</reference>
<dbReference type="AlphaFoldDB" id="A0AAN6VDQ6"/>
<evidence type="ECO:0000313" key="2">
    <source>
        <dbReference type="EMBL" id="KAK4149440.1"/>
    </source>
</evidence>
<accession>A0AAN6VDQ6</accession>
<protein>
    <submittedName>
        <fullName evidence="2">Uncharacterized protein</fullName>
    </submittedName>
</protein>
<comment type="caution">
    <text evidence="2">The sequence shown here is derived from an EMBL/GenBank/DDBJ whole genome shotgun (WGS) entry which is preliminary data.</text>
</comment>